<dbReference type="STRING" id="1122195.SAMN02745164_00063"/>
<dbReference type="EMBL" id="FQUI01000001">
    <property type="protein sequence ID" value="SHE27577.1"/>
    <property type="molecule type" value="Genomic_DNA"/>
</dbReference>
<dbReference type="Proteomes" id="UP000184334">
    <property type="component" value="Unassembled WGS sequence"/>
</dbReference>
<proteinExistence type="inferred from homology"/>
<dbReference type="RefSeq" id="WP_072862217.1">
    <property type="nucleotide sequence ID" value="NZ_FQUI01000001.1"/>
</dbReference>
<dbReference type="InterPro" id="IPR014721">
    <property type="entry name" value="Ribsml_uS5_D2-typ_fold_subgr"/>
</dbReference>
<dbReference type="Pfam" id="PF13541">
    <property type="entry name" value="ChlI"/>
    <property type="match status" value="1"/>
</dbReference>
<evidence type="ECO:0000256" key="5">
    <source>
        <dbReference type="ARBA" id="ARBA00022801"/>
    </source>
</evidence>
<dbReference type="SUPFAM" id="SSF52540">
    <property type="entry name" value="P-loop containing nucleoside triphosphate hydrolases"/>
    <property type="match status" value="1"/>
</dbReference>
<comment type="function">
    <text evidence="12">DNA-dependent ATPase involved in processing of recombination intermediates, plays a role in repairing DNA breaks. Stimulates the branch migration of RecA-mediated strand transfer reactions, allowing the 3' invading strand to extend heteroduplex DNA faster. Binds ssDNA in the presence of ADP but not other nucleotides, has ATPase activity that is stimulated by ssDNA and various branched DNA structures, but inhibited by SSB. Does not have RecA's homology-searching function.</text>
</comment>
<dbReference type="Gene3D" id="3.30.230.10">
    <property type="match status" value="1"/>
</dbReference>
<dbReference type="NCBIfam" id="TIGR00416">
    <property type="entry name" value="sms"/>
    <property type="match status" value="1"/>
</dbReference>
<dbReference type="GO" id="GO:0008270">
    <property type="term" value="F:zinc ion binding"/>
    <property type="evidence" value="ECO:0007669"/>
    <property type="project" value="UniProtKB-KW"/>
</dbReference>
<dbReference type="PANTHER" id="PTHR32472">
    <property type="entry name" value="DNA REPAIR PROTEIN RADA"/>
    <property type="match status" value="1"/>
</dbReference>
<dbReference type="SUPFAM" id="SSF54211">
    <property type="entry name" value="Ribosomal protein S5 domain 2-like"/>
    <property type="match status" value="1"/>
</dbReference>
<keyword evidence="3 12" id="KW-0227">DNA damage</keyword>
<keyword evidence="15" id="KW-1185">Reference proteome</keyword>
<comment type="caution">
    <text evidence="14">The sequence shown here is derived from an EMBL/GenBank/DDBJ whole genome shotgun (WGS) entry which is preliminary data.</text>
</comment>
<dbReference type="GO" id="GO:0000725">
    <property type="term" value="P:recombinational repair"/>
    <property type="evidence" value="ECO:0007669"/>
    <property type="project" value="TreeGrafter"/>
</dbReference>
<evidence type="ECO:0000256" key="2">
    <source>
        <dbReference type="ARBA" id="ARBA00022741"/>
    </source>
</evidence>
<dbReference type="Pfam" id="PF06745">
    <property type="entry name" value="ATPase"/>
    <property type="match status" value="1"/>
</dbReference>
<evidence type="ECO:0000259" key="13">
    <source>
        <dbReference type="PROSITE" id="PS50162"/>
    </source>
</evidence>
<feature type="domain" description="RecA family profile 1" evidence="13">
    <location>
        <begin position="62"/>
        <end position="214"/>
    </location>
</feature>
<evidence type="ECO:0000256" key="9">
    <source>
        <dbReference type="ARBA" id="ARBA00023125"/>
    </source>
</evidence>
<keyword evidence="10 12" id="KW-0234">DNA repair</keyword>
<dbReference type="GO" id="GO:0016787">
    <property type="term" value="F:hydrolase activity"/>
    <property type="evidence" value="ECO:0007669"/>
    <property type="project" value="UniProtKB-KW"/>
</dbReference>
<sequence length="446" mass="49926">MVKKKQNYFVCSECGYESTKWFAKCPSCKEWNTAVEFTADAFDDNIKSSTSEILFLTDNIKEPIKINTGFKELNEILYGGLVENAVYLLAGEPGIGKSTLLTQLSSNIGKEKSVVYVSGEESAEQVFQRFNRLNAKTNNKRIGLLFENSLEKIISLIEKLKEKPELLIIDSIQTIKSDNFSSYAGSVLQVKEVTRYLSEYCKKKGITLIIVGHVTKGGIIAGPKILEHMVDVVLQFELEKTSGLRMLRILKNRYGPTDEILMFEMTQMGLKPISEYTHYFLKDYKNTSGNVLTIVKEGSKLIPIEIQALVSKPVYGNPRRVTSGAPLDRLLMIIAVLSKRLRLPIESKDIFLSTSGGFKISDTSSDLAIAYALLSSLFDISTSDSIIVLGEIGLDGNVRNIRDLKKRIDFAKKLGMGNIVIPNSKMKFENTLMIKNLTDLVKQFFS</sequence>
<dbReference type="PANTHER" id="PTHR32472:SF10">
    <property type="entry name" value="DNA REPAIR PROTEIN RADA-LIKE PROTEIN"/>
    <property type="match status" value="1"/>
</dbReference>
<dbReference type="InterPro" id="IPR004504">
    <property type="entry name" value="DNA_repair_RadA"/>
</dbReference>
<keyword evidence="4 12" id="KW-0863">Zinc-finger</keyword>
<dbReference type="AlphaFoldDB" id="A0A1M4S6E4"/>
<dbReference type="Gene3D" id="3.40.50.300">
    <property type="entry name" value="P-loop containing nucleotide triphosphate hydrolases"/>
    <property type="match status" value="1"/>
</dbReference>
<dbReference type="InterPro" id="IPR020588">
    <property type="entry name" value="RecA_ATP-bd"/>
</dbReference>
<keyword evidence="7 12" id="KW-0067">ATP-binding</keyword>
<keyword evidence="8" id="KW-0346">Stress response</keyword>
<dbReference type="InterPro" id="IPR027417">
    <property type="entry name" value="P-loop_NTPase"/>
</dbReference>
<dbReference type="InterPro" id="IPR014774">
    <property type="entry name" value="KaiC-like_dom"/>
</dbReference>
<evidence type="ECO:0000256" key="8">
    <source>
        <dbReference type="ARBA" id="ARBA00023016"/>
    </source>
</evidence>
<dbReference type="OrthoDB" id="9803906at2"/>
<evidence type="ECO:0000256" key="7">
    <source>
        <dbReference type="ARBA" id="ARBA00022840"/>
    </source>
</evidence>
<evidence type="ECO:0000256" key="3">
    <source>
        <dbReference type="ARBA" id="ARBA00022763"/>
    </source>
</evidence>
<dbReference type="GO" id="GO:0005829">
    <property type="term" value="C:cytosol"/>
    <property type="evidence" value="ECO:0007669"/>
    <property type="project" value="TreeGrafter"/>
</dbReference>
<dbReference type="InterPro" id="IPR041166">
    <property type="entry name" value="Rubredoxin_2"/>
</dbReference>
<accession>A0A1M4S6E4</accession>
<evidence type="ECO:0000256" key="10">
    <source>
        <dbReference type="ARBA" id="ARBA00023204"/>
    </source>
</evidence>
<dbReference type="InterPro" id="IPR003593">
    <property type="entry name" value="AAA+_ATPase"/>
</dbReference>
<dbReference type="PRINTS" id="PR01874">
    <property type="entry name" value="DNAREPAIRADA"/>
</dbReference>
<dbReference type="SMART" id="SM00382">
    <property type="entry name" value="AAA"/>
    <property type="match status" value="1"/>
</dbReference>
<dbReference type="PROSITE" id="PS50162">
    <property type="entry name" value="RECA_2"/>
    <property type="match status" value="1"/>
</dbReference>
<evidence type="ECO:0000256" key="4">
    <source>
        <dbReference type="ARBA" id="ARBA00022771"/>
    </source>
</evidence>
<evidence type="ECO:0000256" key="11">
    <source>
        <dbReference type="NCBIfam" id="TIGR00416"/>
    </source>
</evidence>
<keyword evidence="9 12" id="KW-0238">DNA-binding</keyword>
<comment type="similarity">
    <text evidence="12">Belongs to the RecA family. RadA subfamily.</text>
</comment>
<dbReference type="Pfam" id="PF18073">
    <property type="entry name" value="Zn_ribbon_LapB"/>
    <property type="match status" value="1"/>
</dbReference>
<evidence type="ECO:0000256" key="12">
    <source>
        <dbReference type="RuleBase" id="RU003555"/>
    </source>
</evidence>
<evidence type="ECO:0000313" key="15">
    <source>
        <dbReference type="Proteomes" id="UP000184334"/>
    </source>
</evidence>
<dbReference type="InterPro" id="IPR020568">
    <property type="entry name" value="Ribosomal_Su5_D2-typ_SF"/>
</dbReference>
<keyword evidence="6 12" id="KW-0862">Zinc</keyword>
<evidence type="ECO:0000256" key="1">
    <source>
        <dbReference type="ARBA" id="ARBA00022723"/>
    </source>
</evidence>
<organism evidence="14 15">
    <name type="scientific">Marinitoga hydrogenitolerans (strain DSM 16785 / JCM 12826 / AT1271)</name>
    <dbReference type="NCBI Taxonomy" id="1122195"/>
    <lineage>
        <taxon>Bacteria</taxon>
        <taxon>Thermotogati</taxon>
        <taxon>Thermotogota</taxon>
        <taxon>Thermotogae</taxon>
        <taxon>Petrotogales</taxon>
        <taxon>Petrotogaceae</taxon>
        <taxon>Marinitoga</taxon>
    </lineage>
</organism>
<keyword evidence="2 12" id="KW-0547">Nucleotide-binding</keyword>
<name>A0A1M4S6E4_MARH1</name>
<evidence type="ECO:0000313" key="14">
    <source>
        <dbReference type="EMBL" id="SHE27577.1"/>
    </source>
</evidence>
<keyword evidence="5" id="KW-0378">Hydrolase</keyword>
<evidence type="ECO:0000256" key="6">
    <source>
        <dbReference type="ARBA" id="ARBA00022833"/>
    </source>
</evidence>
<dbReference type="GO" id="GO:0140664">
    <property type="term" value="F:ATP-dependent DNA damage sensor activity"/>
    <property type="evidence" value="ECO:0007669"/>
    <property type="project" value="InterPro"/>
</dbReference>
<dbReference type="GO" id="GO:0003684">
    <property type="term" value="F:damaged DNA binding"/>
    <property type="evidence" value="ECO:0007669"/>
    <property type="project" value="InterPro"/>
</dbReference>
<reference evidence="14" key="1">
    <citation type="submission" date="2016-11" db="EMBL/GenBank/DDBJ databases">
        <authorList>
            <person name="Varghese N."/>
            <person name="Submissions S."/>
        </authorList>
    </citation>
    <scope>NUCLEOTIDE SEQUENCE [LARGE SCALE GENOMIC DNA]</scope>
    <source>
        <strain evidence="14">DSM 16785</strain>
    </source>
</reference>
<protein>
    <recommendedName>
        <fullName evidence="11 12">DNA repair protein RadA</fullName>
    </recommendedName>
</protein>
<keyword evidence="1 12" id="KW-0479">Metal-binding</keyword>
<dbReference type="GO" id="GO:0005524">
    <property type="term" value="F:ATP binding"/>
    <property type="evidence" value="ECO:0007669"/>
    <property type="project" value="UniProtKB-UniRule"/>
</dbReference>
<gene>
    <name evidence="14" type="ORF">SAMN02745164_00063</name>
</gene>